<dbReference type="EMBL" id="FMZZ01000001">
    <property type="protein sequence ID" value="SDC27378.1"/>
    <property type="molecule type" value="Genomic_DNA"/>
</dbReference>
<feature type="transmembrane region" description="Helical" evidence="1">
    <location>
        <begin position="151"/>
        <end position="173"/>
    </location>
</feature>
<keyword evidence="1" id="KW-0812">Transmembrane</keyword>
<protein>
    <recommendedName>
        <fullName evidence="4">Proteins of 100 residues with WXG</fullName>
    </recommendedName>
</protein>
<evidence type="ECO:0000313" key="3">
    <source>
        <dbReference type="Proteomes" id="UP000199501"/>
    </source>
</evidence>
<feature type="transmembrane region" description="Helical" evidence="1">
    <location>
        <begin position="179"/>
        <end position="204"/>
    </location>
</feature>
<gene>
    <name evidence="2" type="ORF">SAMN05216174_101778</name>
</gene>
<evidence type="ECO:0000256" key="1">
    <source>
        <dbReference type="SAM" id="Phobius"/>
    </source>
</evidence>
<organism evidence="2 3">
    <name type="scientific">Actinokineospora iranica</name>
    <dbReference type="NCBI Taxonomy" id="1271860"/>
    <lineage>
        <taxon>Bacteria</taxon>
        <taxon>Bacillati</taxon>
        <taxon>Actinomycetota</taxon>
        <taxon>Actinomycetes</taxon>
        <taxon>Pseudonocardiales</taxon>
        <taxon>Pseudonocardiaceae</taxon>
        <taxon>Actinokineospora</taxon>
    </lineage>
</organism>
<keyword evidence="1" id="KW-1133">Transmembrane helix</keyword>
<name>A0A1G6K934_9PSEU</name>
<proteinExistence type="predicted"/>
<dbReference type="AlphaFoldDB" id="A0A1G6K934"/>
<dbReference type="OrthoDB" id="4746246at2"/>
<dbReference type="RefSeq" id="WP_091448148.1">
    <property type="nucleotide sequence ID" value="NZ_FMZZ01000001.1"/>
</dbReference>
<keyword evidence="1" id="KW-0472">Membrane</keyword>
<reference evidence="3" key="1">
    <citation type="submission" date="2016-10" db="EMBL/GenBank/DDBJ databases">
        <authorList>
            <person name="Varghese N."/>
            <person name="Submissions S."/>
        </authorList>
    </citation>
    <scope>NUCLEOTIDE SEQUENCE [LARGE SCALE GENOMIC DNA]</scope>
    <source>
        <strain evidence="3">IBRC-M 10403</strain>
    </source>
</reference>
<accession>A0A1G6K934</accession>
<evidence type="ECO:0000313" key="2">
    <source>
        <dbReference type="EMBL" id="SDC27378.1"/>
    </source>
</evidence>
<dbReference type="Proteomes" id="UP000199501">
    <property type="component" value="Unassembled WGS sequence"/>
</dbReference>
<keyword evidence="3" id="KW-1185">Reference proteome</keyword>
<sequence>MNAIVQETSDKAREIELKSNEFWDAVNDVLSWVPEPLRWIIEPIRVGMAELGQKMREFWDRVKQLFEQPGNADRLKQVGEQWTTLVGDICKDIAETISLDKMRTNIEWQGPAAESYKAQVPPQSEGLTTIKDIAGQVRTSLDNLANSIDSFWLAIKFAFAGFAIAIIAAIAAACTVVGIPAAIGIIIAAVAAALGLVTAAVMALESHVNTIENEQTAIRQRVTDLADGWTMTDTAALSDASAKDGDPSDWRSNR</sequence>
<evidence type="ECO:0008006" key="4">
    <source>
        <dbReference type="Google" id="ProtNLM"/>
    </source>
</evidence>